<dbReference type="InterPro" id="IPR045861">
    <property type="entry name" value="CorA_cytoplasmic_dom"/>
</dbReference>
<keyword evidence="9 12" id="KW-0472">Membrane</keyword>
<dbReference type="PANTHER" id="PTHR46494:SF1">
    <property type="entry name" value="CORA FAMILY METAL ION TRANSPORTER (EUROFUNG)"/>
    <property type="match status" value="1"/>
</dbReference>
<dbReference type="Proteomes" id="UP000265581">
    <property type="component" value="Unassembled WGS sequence"/>
</dbReference>
<name>A0A371P517_9ACTN</name>
<accession>A0A371P517</accession>
<dbReference type="GO" id="GO:0015095">
    <property type="term" value="F:magnesium ion transmembrane transporter activity"/>
    <property type="evidence" value="ECO:0007669"/>
    <property type="project" value="UniProtKB-UniRule"/>
</dbReference>
<dbReference type="EMBL" id="QUBR01000002">
    <property type="protein sequence ID" value="REK71043.1"/>
    <property type="molecule type" value="Genomic_DNA"/>
</dbReference>
<evidence type="ECO:0000256" key="10">
    <source>
        <dbReference type="ARBA" id="ARBA00034269"/>
    </source>
</evidence>
<organism evidence="13 14">
    <name type="scientific">Aeromicrobium endophyticum</name>
    <dbReference type="NCBI Taxonomy" id="2292704"/>
    <lineage>
        <taxon>Bacteria</taxon>
        <taxon>Bacillati</taxon>
        <taxon>Actinomycetota</taxon>
        <taxon>Actinomycetes</taxon>
        <taxon>Propionibacteriales</taxon>
        <taxon>Nocardioidaceae</taxon>
        <taxon>Aeromicrobium</taxon>
    </lineage>
</organism>
<evidence type="ECO:0000256" key="11">
    <source>
        <dbReference type="ARBA" id="ARBA00045497"/>
    </source>
</evidence>
<dbReference type="Pfam" id="PF01544">
    <property type="entry name" value="CorA"/>
    <property type="match status" value="1"/>
</dbReference>
<keyword evidence="14" id="KW-1185">Reference proteome</keyword>
<evidence type="ECO:0000313" key="13">
    <source>
        <dbReference type="EMBL" id="REK71043.1"/>
    </source>
</evidence>
<comment type="function">
    <text evidence="11">Mediates influx of magnesium ions. Alternates between open and closed states. Activated by low cytoplasmic Mg(2+) levels. Inactive when cytoplasmic Mg(2+) levels are high.</text>
</comment>
<evidence type="ECO:0000256" key="8">
    <source>
        <dbReference type="ARBA" id="ARBA00023065"/>
    </source>
</evidence>
<comment type="catalytic activity">
    <reaction evidence="10">
        <text>Mg(2+)(in) = Mg(2+)(out)</text>
        <dbReference type="Rhea" id="RHEA:29827"/>
        <dbReference type="ChEBI" id="CHEBI:18420"/>
    </reaction>
</comment>
<dbReference type="NCBIfam" id="TIGR00383">
    <property type="entry name" value="corA"/>
    <property type="match status" value="1"/>
</dbReference>
<dbReference type="InterPro" id="IPR004488">
    <property type="entry name" value="Mg/Co-transport_prot_CorA"/>
</dbReference>
<keyword evidence="3 12" id="KW-0813">Transport</keyword>
<keyword evidence="8 12" id="KW-0406">Ion transport</keyword>
<protein>
    <recommendedName>
        <fullName evidence="12">Magnesium transport protein CorA</fullName>
    </recommendedName>
</protein>
<evidence type="ECO:0000256" key="4">
    <source>
        <dbReference type="ARBA" id="ARBA00022475"/>
    </source>
</evidence>
<evidence type="ECO:0000256" key="12">
    <source>
        <dbReference type="RuleBase" id="RU362010"/>
    </source>
</evidence>
<evidence type="ECO:0000256" key="9">
    <source>
        <dbReference type="ARBA" id="ARBA00023136"/>
    </source>
</evidence>
<dbReference type="OrthoDB" id="9803416at2"/>
<feature type="transmembrane region" description="Helical" evidence="12">
    <location>
        <begin position="293"/>
        <end position="310"/>
    </location>
</feature>
<dbReference type="GO" id="GO:0000287">
    <property type="term" value="F:magnesium ion binding"/>
    <property type="evidence" value="ECO:0007669"/>
    <property type="project" value="TreeGrafter"/>
</dbReference>
<reference evidence="13 14" key="1">
    <citation type="submission" date="2018-08" db="EMBL/GenBank/DDBJ databases">
        <title>Aeromicrobium sp. M2KJ-4, whole genome shotgun sequence.</title>
        <authorList>
            <person name="Tuo L."/>
        </authorList>
    </citation>
    <scope>NUCLEOTIDE SEQUENCE [LARGE SCALE GENOMIC DNA]</scope>
    <source>
        <strain evidence="13 14">M2KJ-4</strain>
    </source>
</reference>
<dbReference type="Gene3D" id="3.30.460.20">
    <property type="entry name" value="CorA soluble domain-like"/>
    <property type="match status" value="1"/>
</dbReference>
<keyword evidence="7 12" id="KW-1133">Transmembrane helix</keyword>
<dbReference type="FunFam" id="1.20.58.340:FF:000004">
    <property type="entry name" value="Magnesium transport protein CorA"/>
    <property type="match status" value="1"/>
</dbReference>
<dbReference type="SUPFAM" id="SSF144083">
    <property type="entry name" value="Magnesium transport protein CorA, transmembrane region"/>
    <property type="match status" value="1"/>
</dbReference>
<dbReference type="InterPro" id="IPR002523">
    <property type="entry name" value="MgTranspt_CorA/ZnTranspt_ZntB"/>
</dbReference>
<comment type="subcellular location">
    <subcellularLocation>
        <location evidence="1">Cell membrane</location>
        <topology evidence="1">Multi-pass membrane protein</topology>
    </subcellularLocation>
    <subcellularLocation>
        <location evidence="12">Membrane</location>
        <topology evidence="12">Multi-pass membrane protein</topology>
    </subcellularLocation>
</comment>
<keyword evidence="4 12" id="KW-1003">Cell membrane</keyword>
<dbReference type="PANTHER" id="PTHR46494">
    <property type="entry name" value="CORA FAMILY METAL ION TRANSPORTER (EUROFUNG)"/>
    <property type="match status" value="1"/>
</dbReference>
<sequence>MIIDCAVYRDGVRETTEHDSESLDAALSRLGEDDFLWVGIGNPTADEMQRVGDSLGLHPLAVEDALEAHQRPKVEKYSDHTFISIRTVSYSDDDITTHEVNIFLGEKFLLTVRHGGPTLRNARKAAEGMIEPLSHGPTAALYAVVDSIVDHYEEVAAELETDVQEVETSVFGAERTNDSSRIYRLKRETLEFRRAVLPLREPIHRLALATAPEDARPYFRDIADHLARAAEAIDSIDHLLDNALQAHLAQLSVQQNEDMRKLTAGATIFAVPTAIAGVYGMNFEHMPELSWTYGYPMCLAVIAGLCGYIYRRFKKSGWL</sequence>
<evidence type="ECO:0000256" key="2">
    <source>
        <dbReference type="ARBA" id="ARBA00009765"/>
    </source>
</evidence>
<dbReference type="GO" id="GO:0050897">
    <property type="term" value="F:cobalt ion binding"/>
    <property type="evidence" value="ECO:0007669"/>
    <property type="project" value="TreeGrafter"/>
</dbReference>
<dbReference type="InterPro" id="IPR045863">
    <property type="entry name" value="CorA_TM1_TM2"/>
</dbReference>
<evidence type="ECO:0000313" key="14">
    <source>
        <dbReference type="Proteomes" id="UP000265581"/>
    </source>
</evidence>
<evidence type="ECO:0000256" key="7">
    <source>
        <dbReference type="ARBA" id="ARBA00022989"/>
    </source>
</evidence>
<gene>
    <name evidence="12 13" type="primary">corA</name>
    <name evidence="13" type="ORF">DX116_13275</name>
</gene>
<evidence type="ECO:0000256" key="1">
    <source>
        <dbReference type="ARBA" id="ARBA00004651"/>
    </source>
</evidence>
<dbReference type="SUPFAM" id="SSF143865">
    <property type="entry name" value="CorA soluble domain-like"/>
    <property type="match status" value="1"/>
</dbReference>
<dbReference type="GO" id="GO:0015087">
    <property type="term" value="F:cobalt ion transmembrane transporter activity"/>
    <property type="evidence" value="ECO:0007669"/>
    <property type="project" value="UniProtKB-UniRule"/>
</dbReference>
<dbReference type="Gene3D" id="1.20.58.340">
    <property type="entry name" value="Magnesium transport protein CorA, transmembrane region"/>
    <property type="match status" value="2"/>
</dbReference>
<dbReference type="CDD" id="cd12830">
    <property type="entry name" value="MtCorA-like"/>
    <property type="match status" value="1"/>
</dbReference>
<proteinExistence type="inferred from homology"/>
<dbReference type="AlphaFoldDB" id="A0A371P517"/>
<evidence type="ECO:0000256" key="6">
    <source>
        <dbReference type="ARBA" id="ARBA00022842"/>
    </source>
</evidence>
<keyword evidence="6 12" id="KW-0460">Magnesium</keyword>
<dbReference type="RefSeq" id="WP_119705629.1">
    <property type="nucleotide sequence ID" value="NZ_JBHSOI010000002.1"/>
</dbReference>
<dbReference type="GO" id="GO:0005886">
    <property type="term" value="C:plasma membrane"/>
    <property type="evidence" value="ECO:0007669"/>
    <property type="project" value="UniProtKB-SubCell"/>
</dbReference>
<evidence type="ECO:0000256" key="5">
    <source>
        <dbReference type="ARBA" id="ARBA00022692"/>
    </source>
</evidence>
<feature type="transmembrane region" description="Helical" evidence="12">
    <location>
        <begin position="262"/>
        <end position="281"/>
    </location>
</feature>
<comment type="caution">
    <text evidence="13">The sequence shown here is derived from an EMBL/GenBank/DDBJ whole genome shotgun (WGS) entry which is preliminary data.</text>
</comment>
<keyword evidence="5 12" id="KW-0812">Transmembrane</keyword>
<evidence type="ECO:0000256" key="3">
    <source>
        <dbReference type="ARBA" id="ARBA00022448"/>
    </source>
</evidence>
<comment type="similarity">
    <text evidence="2 12">Belongs to the CorA metal ion transporter (MIT) (TC 1.A.35) family.</text>
</comment>